<evidence type="ECO:0000256" key="3">
    <source>
        <dbReference type="ARBA" id="ARBA00022729"/>
    </source>
</evidence>
<keyword evidence="4 7" id="KW-1133">Transmembrane helix</keyword>
<feature type="domain" description="G-protein coupled receptors family 2 profile 2" evidence="9">
    <location>
        <begin position="575"/>
        <end position="704"/>
    </location>
</feature>
<dbReference type="InterPro" id="IPR057774">
    <property type="entry name" value="D8C_UMOD/GP2/OIT3-like"/>
</dbReference>
<dbReference type="Gene3D" id="1.20.1070.10">
    <property type="entry name" value="Rhodopsin 7-helix transmembrane proteins"/>
    <property type="match status" value="2"/>
</dbReference>
<keyword evidence="3" id="KW-0732">Signal</keyword>
<dbReference type="SMART" id="SM00303">
    <property type="entry name" value="GPS"/>
    <property type="match status" value="1"/>
</dbReference>
<evidence type="ECO:0000256" key="7">
    <source>
        <dbReference type="SAM" id="Phobius"/>
    </source>
</evidence>
<feature type="transmembrane region" description="Helical" evidence="7">
    <location>
        <begin position="581"/>
        <end position="600"/>
    </location>
</feature>
<evidence type="ECO:0000313" key="10">
    <source>
        <dbReference type="EMBL" id="KAL2086239.1"/>
    </source>
</evidence>
<evidence type="ECO:0000256" key="5">
    <source>
        <dbReference type="ARBA" id="ARBA00023136"/>
    </source>
</evidence>
<dbReference type="InterPro" id="IPR000832">
    <property type="entry name" value="GPCR_2_secretin-like"/>
</dbReference>
<evidence type="ECO:0000259" key="9">
    <source>
        <dbReference type="PROSITE" id="PS50261"/>
    </source>
</evidence>
<evidence type="ECO:0000259" key="8">
    <source>
        <dbReference type="PROSITE" id="PS50221"/>
    </source>
</evidence>
<dbReference type="InterPro" id="IPR017981">
    <property type="entry name" value="GPCR_2-like_7TM"/>
</dbReference>
<sequence>MGVADLGSAQLSTTTIVTASPGPAAQDPCSSYTTLNDTWRATTNLDQYGSKCDRDVTWQGCNYTTLDDTWRATTNLDQSVIRCDYGVTWQGWYRMMHQGVSVRMADSCVPNHRNYTTLDHSWRASTNLDQSGIRCDRDVNWQGWYRMMHQGKSVRMADSCVPTARCGTYVPLWLSGGHPQPEDGIVTRSVCGNTGSCCDHSNSIQPEPCSSYSTLDDTWRATTNLDQYGTRCDRDVTWQGCNYTTLDDSWRASTNLDQSVIRCDYNVNWQGWYRMMHQGKSVRMADSCVPTDQCGTDYPLWLSGGQPQPEDGIVTRSVNYTTLDDTWRATTNLNQSVIRLVGNIQTCESTPPVCHDSATCVTTEEGPYCKCQTGAIPNINENKTVFCTVPILGLQVVVSLLKVLEDELPVVPQDASQEVLAARGGAMLQSTEKLVATLVETTFTQSSKTLTTNTTGAAAVALTSFTEMGSMLKADFFHTINDTQKTMMSPVLTASLPKTTNKTLTSPANFTIIHIKEADPQGQMSCVYWDGSVWLVDGCDVTHTNSTHTVCTCVHFSTFSLIMQTERPSEQDQTMELVNRILVSVGLGSLTLALLTFALCHKNTTVATPARLNLCASLLLAHLLFLLVQEFLHLIEPHKVICSVLSGVLHVLFLSSFAWMFLETIWLLRSVLRLKEFRSAQNDGPHWGYQCLIGYGAPFTVVAISAGLVPEGYGSDRTLVFKTLMQSVIIGTPWILGFFATDSKAVDIVFHVLNSQQGTFIFLLHCVLNQEVAMLC</sequence>
<keyword evidence="5 7" id="KW-0472">Membrane</keyword>
<keyword evidence="2 7" id="KW-0812">Transmembrane</keyword>
<dbReference type="Pfam" id="PF23283">
    <property type="entry name" value="D8C_UMOD"/>
    <property type="match status" value="2"/>
</dbReference>
<dbReference type="InterPro" id="IPR046338">
    <property type="entry name" value="GAIN_dom_sf"/>
</dbReference>
<comment type="subcellular location">
    <subcellularLocation>
        <location evidence="1">Membrane</location>
        <topology evidence="1">Multi-pass membrane protein</topology>
    </subcellularLocation>
</comment>
<dbReference type="PROSITE" id="PS50261">
    <property type="entry name" value="G_PROTEIN_RECEP_F2_4"/>
    <property type="match status" value="1"/>
</dbReference>
<dbReference type="EMBL" id="JBHFQA010000015">
    <property type="protein sequence ID" value="KAL2086239.1"/>
    <property type="molecule type" value="Genomic_DNA"/>
</dbReference>
<feature type="transmembrane region" description="Helical" evidence="7">
    <location>
        <begin position="647"/>
        <end position="668"/>
    </location>
</feature>
<dbReference type="PROSITE" id="PS50221">
    <property type="entry name" value="GAIN_B"/>
    <property type="match status" value="1"/>
</dbReference>
<protein>
    <submittedName>
        <fullName evidence="10">Uncharacterized protein</fullName>
    </submittedName>
</protein>
<dbReference type="PANTHER" id="PTHR12011:SF469">
    <property type="entry name" value="ADHESION G PROTEIN-COUPLED RECEPTOR E1-RELATED"/>
    <property type="match status" value="1"/>
</dbReference>
<dbReference type="Gene3D" id="2.60.220.50">
    <property type="match status" value="1"/>
</dbReference>
<evidence type="ECO:0000256" key="1">
    <source>
        <dbReference type="ARBA" id="ARBA00004141"/>
    </source>
</evidence>
<dbReference type="Pfam" id="PF00002">
    <property type="entry name" value="7tm_2"/>
    <property type="match status" value="1"/>
</dbReference>
<dbReference type="PANTHER" id="PTHR12011">
    <property type="entry name" value="ADHESION G-PROTEIN COUPLED RECEPTOR"/>
    <property type="match status" value="1"/>
</dbReference>
<dbReference type="InterPro" id="IPR000203">
    <property type="entry name" value="GPS"/>
</dbReference>
<dbReference type="GO" id="GO:0016020">
    <property type="term" value="C:membrane"/>
    <property type="evidence" value="ECO:0007669"/>
    <property type="project" value="UniProtKB-SubCell"/>
</dbReference>
<reference evidence="10 11" key="1">
    <citation type="submission" date="2024-09" db="EMBL/GenBank/DDBJ databases">
        <title>A chromosome-level genome assembly of Gray's grenadier anchovy, Coilia grayii.</title>
        <authorList>
            <person name="Fu Z."/>
        </authorList>
    </citation>
    <scope>NUCLEOTIDE SEQUENCE [LARGE SCALE GENOMIC DNA]</scope>
    <source>
        <strain evidence="10">G4</strain>
        <tissue evidence="10">Muscle</tissue>
    </source>
</reference>
<evidence type="ECO:0000313" key="11">
    <source>
        <dbReference type="Proteomes" id="UP001591681"/>
    </source>
</evidence>
<evidence type="ECO:0000256" key="2">
    <source>
        <dbReference type="ARBA" id="ARBA00022692"/>
    </source>
</evidence>
<evidence type="ECO:0000256" key="4">
    <source>
        <dbReference type="ARBA" id="ARBA00022989"/>
    </source>
</evidence>
<feature type="domain" description="GAIN-B" evidence="8">
    <location>
        <begin position="416"/>
        <end position="569"/>
    </location>
</feature>
<comment type="caution">
    <text evidence="10">The sequence shown here is derived from an EMBL/GenBank/DDBJ whole genome shotgun (WGS) entry which is preliminary data.</text>
</comment>
<dbReference type="Proteomes" id="UP001591681">
    <property type="component" value="Unassembled WGS sequence"/>
</dbReference>
<dbReference type="InterPro" id="IPR057244">
    <property type="entry name" value="GAIN_B"/>
</dbReference>
<feature type="transmembrane region" description="Helical" evidence="7">
    <location>
        <begin position="612"/>
        <end position="635"/>
    </location>
</feature>
<name>A0ABD1JGF8_9TELE</name>
<proteinExistence type="predicted"/>
<organism evidence="10 11">
    <name type="scientific">Coilia grayii</name>
    <name type="common">Gray's grenadier anchovy</name>
    <dbReference type="NCBI Taxonomy" id="363190"/>
    <lineage>
        <taxon>Eukaryota</taxon>
        <taxon>Metazoa</taxon>
        <taxon>Chordata</taxon>
        <taxon>Craniata</taxon>
        <taxon>Vertebrata</taxon>
        <taxon>Euteleostomi</taxon>
        <taxon>Actinopterygii</taxon>
        <taxon>Neopterygii</taxon>
        <taxon>Teleostei</taxon>
        <taxon>Clupei</taxon>
        <taxon>Clupeiformes</taxon>
        <taxon>Clupeoidei</taxon>
        <taxon>Engraulidae</taxon>
        <taxon>Coilinae</taxon>
        <taxon>Coilia</taxon>
    </lineage>
</organism>
<accession>A0ABD1JGF8</accession>
<dbReference type="AlphaFoldDB" id="A0ABD1JGF8"/>
<keyword evidence="11" id="KW-1185">Reference proteome</keyword>
<gene>
    <name evidence="10" type="ORF">ACEWY4_017298</name>
</gene>
<evidence type="ECO:0000256" key="6">
    <source>
        <dbReference type="ARBA" id="ARBA00023157"/>
    </source>
</evidence>
<dbReference type="Pfam" id="PF01825">
    <property type="entry name" value="GPS"/>
    <property type="match status" value="1"/>
</dbReference>
<keyword evidence="6" id="KW-1015">Disulfide bond</keyword>